<gene>
    <name evidence="2" type="ORF">CRM22_008889</name>
</gene>
<comment type="caution">
    <text evidence="2">The sequence shown here is derived from an EMBL/GenBank/DDBJ whole genome shotgun (WGS) entry which is preliminary data.</text>
</comment>
<evidence type="ECO:0000313" key="2">
    <source>
        <dbReference type="EMBL" id="TGZ59776.1"/>
    </source>
</evidence>
<feature type="region of interest" description="Disordered" evidence="1">
    <location>
        <begin position="122"/>
        <end position="142"/>
    </location>
</feature>
<dbReference type="EMBL" id="SJOL01008692">
    <property type="protein sequence ID" value="TGZ59776.1"/>
    <property type="molecule type" value="Genomic_DNA"/>
</dbReference>
<protein>
    <submittedName>
        <fullName evidence="2">Uncharacterized protein</fullName>
    </submittedName>
</protein>
<sequence>MFTWQTMWSKLANDNQYVAYSTFSRSIRDQLAMSSEENRVCSSPTNPLPSQIRSRFSSVHAPKLCVSDPMCVGKCGDADGVEEEVENCGRLLSAEESWSSSLHHNVGSPLNFRFIARSRPNSKDKLCRSSDSYSKSPDPVFLPEPPKLRRGLAYLDFEDGDCEPDEYLYSPVNDCLLEEKMLGMMHEHKPRRPTNRFYSRTNRISNPQISARYTDLGDDSASTTDSFDERADDDEKAGYALENALICDHLPSGDLFHQFAPYKSTKMPMLKHQVS</sequence>
<organism evidence="2 3">
    <name type="scientific">Opisthorchis felineus</name>
    <dbReference type="NCBI Taxonomy" id="147828"/>
    <lineage>
        <taxon>Eukaryota</taxon>
        <taxon>Metazoa</taxon>
        <taxon>Spiralia</taxon>
        <taxon>Lophotrochozoa</taxon>
        <taxon>Platyhelminthes</taxon>
        <taxon>Trematoda</taxon>
        <taxon>Digenea</taxon>
        <taxon>Opisthorchiida</taxon>
        <taxon>Opisthorchiata</taxon>
        <taxon>Opisthorchiidae</taxon>
        <taxon>Opisthorchis</taxon>
    </lineage>
</organism>
<feature type="region of interest" description="Disordered" evidence="1">
    <location>
        <begin position="213"/>
        <end position="232"/>
    </location>
</feature>
<keyword evidence="3" id="KW-1185">Reference proteome</keyword>
<evidence type="ECO:0000313" key="3">
    <source>
        <dbReference type="Proteomes" id="UP000308267"/>
    </source>
</evidence>
<dbReference type="Proteomes" id="UP000308267">
    <property type="component" value="Unassembled WGS sequence"/>
</dbReference>
<dbReference type="AlphaFoldDB" id="A0A4S2LB69"/>
<accession>A0A4S2LB69</accession>
<proteinExistence type="predicted"/>
<evidence type="ECO:0000256" key="1">
    <source>
        <dbReference type="SAM" id="MobiDB-lite"/>
    </source>
</evidence>
<name>A0A4S2LB69_OPIFE</name>
<reference evidence="2 3" key="1">
    <citation type="journal article" date="2019" name="BMC Genomics">
        <title>New insights from Opisthorchis felineus genome: update on genomics of the epidemiologically important liver flukes.</title>
        <authorList>
            <person name="Ershov N.I."/>
            <person name="Mordvinov V.A."/>
            <person name="Prokhortchouk E.B."/>
            <person name="Pakharukova M.Y."/>
            <person name="Gunbin K.V."/>
            <person name="Ustyantsev K."/>
            <person name="Genaev M.A."/>
            <person name="Blinov A.G."/>
            <person name="Mazur A."/>
            <person name="Boulygina E."/>
            <person name="Tsygankova S."/>
            <person name="Khrameeva E."/>
            <person name="Chekanov N."/>
            <person name="Fan G."/>
            <person name="Xiao A."/>
            <person name="Zhang H."/>
            <person name="Xu X."/>
            <person name="Yang H."/>
            <person name="Solovyev V."/>
            <person name="Lee S.M."/>
            <person name="Liu X."/>
            <person name="Afonnikov D.A."/>
            <person name="Skryabin K.G."/>
        </authorList>
    </citation>
    <scope>NUCLEOTIDE SEQUENCE [LARGE SCALE GENOMIC DNA]</scope>
    <source>
        <strain evidence="2">AK-0245</strain>
        <tissue evidence="2">Whole organism</tissue>
    </source>
</reference>
<dbReference type="OrthoDB" id="6268329at2759"/>